<dbReference type="PANTHER" id="PTHR10378">
    <property type="entry name" value="LIM DOMAIN-BINDING PROTEIN"/>
    <property type="match status" value="1"/>
</dbReference>
<dbReference type="RefSeq" id="XP_018227694.1">
    <property type="nucleotide sequence ID" value="XM_018368834.1"/>
</dbReference>
<reference evidence="2" key="1">
    <citation type="journal article" date="2016" name="Nat. Commun.">
        <title>Genome analysis of three Pneumocystis species reveals adaptation mechanisms to life exclusively in mammalian hosts.</title>
        <authorList>
            <person name="Ma L."/>
            <person name="Chen Z."/>
            <person name="Huang D.W."/>
            <person name="Kutty G."/>
            <person name="Ishihara M."/>
            <person name="Wang H."/>
            <person name="Abouelleil A."/>
            <person name="Bishop L."/>
            <person name="Davey E."/>
            <person name="Deng R."/>
            <person name="Deng X."/>
            <person name="Fan L."/>
            <person name="Fantoni G."/>
            <person name="Fitzgerald M."/>
            <person name="Gogineni E."/>
            <person name="Goldberg J.M."/>
            <person name="Handley G."/>
            <person name="Hu X."/>
            <person name="Huber C."/>
            <person name="Jiao X."/>
            <person name="Jones K."/>
            <person name="Levin J.Z."/>
            <person name="Liu Y."/>
            <person name="Macdonald P."/>
            <person name="Melnikov A."/>
            <person name="Raley C."/>
            <person name="Sassi M."/>
            <person name="Sherman B.T."/>
            <person name="Song X."/>
            <person name="Sykes S."/>
            <person name="Tran B."/>
            <person name="Walsh L."/>
            <person name="Xia Y."/>
            <person name="Yang J."/>
            <person name="Young S."/>
            <person name="Zeng Q."/>
            <person name="Zheng X."/>
            <person name="Stephens R."/>
            <person name="Nusbaum C."/>
            <person name="Birren B.W."/>
            <person name="Azadi P."/>
            <person name="Lempicki R.A."/>
            <person name="Cuomo C.A."/>
            <person name="Kovacs J.A."/>
        </authorList>
    </citation>
    <scope>NUCLEOTIDE SEQUENCE [LARGE SCALE GENOMIC DNA]</scope>
    <source>
        <strain evidence="2">B80</strain>
    </source>
</reference>
<dbReference type="Proteomes" id="UP000054454">
    <property type="component" value="Unassembled WGS sequence"/>
</dbReference>
<name>A0A0W4ZT85_PNEC8</name>
<dbReference type="EMBL" id="LFVZ01000001">
    <property type="protein sequence ID" value="KTW31578.1"/>
    <property type="molecule type" value="Genomic_DNA"/>
</dbReference>
<dbReference type="AlphaFoldDB" id="A0A0W4ZT85"/>
<comment type="caution">
    <text evidence="1">The sequence shown here is derived from an EMBL/GenBank/DDBJ whole genome shotgun (WGS) entry which is preliminary data.</text>
</comment>
<evidence type="ECO:0000313" key="2">
    <source>
        <dbReference type="Proteomes" id="UP000054454"/>
    </source>
</evidence>
<keyword evidence="2" id="KW-1185">Reference proteome</keyword>
<protein>
    <submittedName>
        <fullName evidence="1">Uncharacterized protein</fullName>
    </submittedName>
</protein>
<dbReference type="GeneID" id="28935036"/>
<evidence type="ECO:0000313" key="1">
    <source>
        <dbReference type="EMBL" id="KTW31578.1"/>
    </source>
</evidence>
<dbReference type="OrthoDB" id="774557at2759"/>
<dbReference type="VEuPathDB" id="FungiDB:T552_00216"/>
<accession>A0A0W4ZT85</accession>
<gene>
    <name evidence="1" type="ORF">T552_00216</name>
</gene>
<organism evidence="1 2">
    <name type="scientific">Pneumocystis carinii (strain B80)</name>
    <name type="common">Rat pneumocystis pneumonia agent</name>
    <name type="synonym">Pneumocystis carinii f. sp. carinii</name>
    <dbReference type="NCBI Taxonomy" id="1408658"/>
    <lineage>
        <taxon>Eukaryota</taxon>
        <taxon>Fungi</taxon>
        <taxon>Dikarya</taxon>
        <taxon>Ascomycota</taxon>
        <taxon>Taphrinomycotina</taxon>
        <taxon>Pneumocystomycetes</taxon>
        <taxon>Pneumocystaceae</taxon>
        <taxon>Pneumocystis</taxon>
    </lineage>
</organism>
<dbReference type="InterPro" id="IPR029005">
    <property type="entry name" value="LIM-bd/SEUSS"/>
</dbReference>
<dbReference type="Pfam" id="PF01803">
    <property type="entry name" value="LIM_bind"/>
    <property type="match status" value="2"/>
</dbReference>
<proteinExistence type="predicted"/>
<sequence>MSRAHNNYPSENGVIGCSETAQPGVAILLLLQFIDGLSSTQKRYDLAGWKAFVHSYFTDYAMMRLSFVSPQTSYSTSYTAQNSQMEHTSRVFELSTLVLPIFLWTNHENGVTQMQFVLGAVKEQITVAHGYVVACPQAKLIYWYSNGSQVVAEGHLCVQFTPAILKMEWFEFITLRSDEYILRNMARSNLPLSPVNDLGITRKALRCLEIGESLTDMYALMVASQVNRLGPLKTLSHFVSLLE</sequence>